<feature type="signal peptide" evidence="1">
    <location>
        <begin position="1"/>
        <end position="24"/>
    </location>
</feature>
<sequence>MSMQQSLILMICSLLLICVSTSSAAETPTPSVAFQEAFASHSFRVRDGRTDPSPFIAELRAIAPTGDAVAQFMLAMLTMLTMNDDRLAAISLLRSSASGGCEGAAGALGVALADSDPAEAKKWIVRAAKNGDTGAQLSLSAAYKNGTLGFPRDIIEAFAWATVAQNHAPTNSMRQVAASAVGTILTEADSSVFSSGQSRVVGLMSEIPKKTFYLCGYSLP</sequence>
<keyword evidence="3" id="KW-1185">Reference proteome</keyword>
<dbReference type="Gene3D" id="1.25.40.10">
    <property type="entry name" value="Tetratricopeptide repeat domain"/>
    <property type="match status" value="1"/>
</dbReference>
<dbReference type="Proteomes" id="UP001595904">
    <property type="component" value="Unassembled WGS sequence"/>
</dbReference>
<evidence type="ECO:0000256" key="1">
    <source>
        <dbReference type="SAM" id="SignalP"/>
    </source>
</evidence>
<dbReference type="RefSeq" id="WP_380601712.1">
    <property type="nucleotide sequence ID" value="NZ_JBHSDU010000014.1"/>
</dbReference>
<gene>
    <name evidence="2" type="ORF">ACFPN2_25050</name>
</gene>
<dbReference type="InterPro" id="IPR011990">
    <property type="entry name" value="TPR-like_helical_dom_sf"/>
</dbReference>
<dbReference type="EMBL" id="JBHSDU010000014">
    <property type="protein sequence ID" value="MFC4312375.1"/>
    <property type="molecule type" value="Genomic_DNA"/>
</dbReference>
<evidence type="ECO:0000313" key="3">
    <source>
        <dbReference type="Proteomes" id="UP001595904"/>
    </source>
</evidence>
<dbReference type="SUPFAM" id="SSF81901">
    <property type="entry name" value="HCP-like"/>
    <property type="match status" value="1"/>
</dbReference>
<accession>A0ABV8T001</accession>
<comment type="caution">
    <text evidence="2">The sequence shown here is derived from an EMBL/GenBank/DDBJ whole genome shotgun (WGS) entry which is preliminary data.</text>
</comment>
<reference evidence="3" key="1">
    <citation type="journal article" date="2019" name="Int. J. Syst. Evol. Microbiol.">
        <title>The Global Catalogue of Microorganisms (GCM) 10K type strain sequencing project: providing services to taxonomists for standard genome sequencing and annotation.</title>
        <authorList>
            <consortium name="The Broad Institute Genomics Platform"/>
            <consortium name="The Broad Institute Genome Sequencing Center for Infectious Disease"/>
            <person name="Wu L."/>
            <person name="Ma J."/>
        </authorList>
    </citation>
    <scope>NUCLEOTIDE SEQUENCE [LARGE SCALE GENOMIC DNA]</scope>
    <source>
        <strain evidence="3">CGMCC 1.10759</strain>
    </source>
</reference>
<proteinExistence type="predicted"/>
<evidence type="ECO:0000313" key="2">
    <source>
        <dbReference type="EMBL" id="MFC4312375.1"/>
    </source>
</evidence>
<protein>
    <recommendedName>
        <fullName evidence="4">Sel1 repeat family protein</fullName>
    </recommendedName>
</protein>
<organism evidence="2 3">
    <name type="scientific">Steroidobacter flavus</name>
    <dbReference type="NCBI Taxonomy" id="1842136"/>
    <lineage>
        <taxon>Bacteria</taxon>
        <taxon>Pseudomonadati</taxon>
        <taxon>Pseudomonadota</taxon>
        <taxon>Gammaproteobacteria</taxon>
        <taxon>Steroidobacterales</taxon>
        <taxon>Steroidobacteraceae</taxon>
        <taxon>Steroidobacter</taxon>
    </lineage>
</organism>
<feature type="chain" id="PRO_5045691847" description="Sel1 repeat family protein" evidence="1">
    <location>
        <begin position="25"/>
        <end position="220"/>
    </location>
</feature>
<evidence type="ECO:0008006" key="4">
    <source>
        <dbReference type="Google" id="ProtNLM"/>
    </source>
</evidence>
<keyword evidence="1" id="KW-0732">Signal</keyword>
<name>A0ABV8T001_9GAMM</name>